<reference evidence="6" key="2">
    <citation type="submission" date="2025-09" db="UniProtKB">
        <authorList>
            <consortium name="Ensembl"/>
        </authorList>
    </citation>
    <scope>IDENTIFICATION</scope>
</reference>
<evidence type="ECO:0000256" key="4">
    <source>
        <dbReference type="SAM" id="MobiDB-lite"/>
    </source>
</evidence>
<feature type="compositionally biased region" description="Pro residues" evidence="4">
    <location>
        <begin position="378"/>
        <end position="389"/>
    </location>
</feature>
<evidence type="ECO:0000259" key="5">
    <source>
        <dbReference type="PROSITE" id="PS50835"/>
    </source>
</evidence>
<feature type="region of interest" description="Disordered" evidence="4">
    <location>
        <begin position="1"/>
        <end position="45"/>
    </location>
</feature>
<dbReference type="Pfam" id="PF07686">
    <property type="entry name" value="V-set"/>
    <property type="match status" value="1"/>
</dbReference>
<dbReference type="Gene3D" id="2.60.40.10">
    <property type="entry name" value="Immunoglobulins"/>
    <property type="match status" value="1"/>
</dbReference>
<feature type="region of interest" description="Disordered" evidence="4">
    <location>
        <begin position="353"/>
        <end position="410"/>
    </location>
</feature>
<dbReference type="GeneTree" id="ENSGT00940000154332"/>
<evidence type="ECO:0000256" key="3">
    <source>
        <dbReference type="ARBA" id="ARBA00023136"/>
    </source>
</evidence>
<dbReference type="Proteomes" id="UP000694426">
    <property type="component" value="Unplaced"/>
</dbReference>
<dbReference type="Ensembl" id="ENSABRT00000025576.1">
    <property type="protein sequence ID" value="ENSABRP00000018100.1"/>
    <property type="gene ID" value="ENSABRG00000015595.1"/>
</dbReference>
<dbReference type="PROSITE" id="PS50835">
    <property type="entry name" value="IG_LIKE"/>
    <property type="match status" value="1"/>
</dbReference>
<dbReference type="InterPro" id="IPR003599">
    <property type="entry name" value="Ig_sub"/>
</dbReference>
<feature type="region of interest" description="Disordered" evidence="4">
    <location>
        <begin position="302"/>
        <end position="341"/>
    </location>
</feature>
<evidence type="ECO:0000256" key="2">
    <source>
        <dbReference type="ARBA" id="ARBA00022692"/>
    </source>
</evidence>
<organism evidence="6 7">
    <name type="scientific">Anser brachyrhynchus</name>
    <name type="common">Pink-footed goose</name>
    <dbReference type="NCBI Taxonomy" id="132585"/>
    <lineage>
        <taxon>Eukaryota</taxon>
        <taxon>Metazoa</taxon>
        <taxon>Chordata</taxon>
        <taxon>Craniata</taxon>
        <taxon>Vertebrata</taxon>
        <taxon>Euteleostomi</taxon>
        <taxon>Archelosauria</taxon>
        <taxon>Archosauria</taxon>
        <taxon>Dinosauria</taxon>
        <taxon>Saurischia</taxon>
        <taxon>Theropoda</taxon>
        <taxon>Coelurosauria</taxon>
        <taxon>Aves</taxon>
        <taxon>Neognathae</taxon>
        <taxon>Galloanserae</taxon>
        <taxon>Anseriformes</taxon>
        <taxon>Anatidae</taxon>
        <taxon>Anserinae</taxon>
        <taxon>Anser</taxon>
    </lineage>
</organism>
<evidence type="ECO:0000313" key="6">
    <source>
        <dbReference type="Ensembl" id="ENSABRP00000018100.1"/>
    </source>
</evidence>
<dbReference type="InterPro" id="IPR013106">
    <property type="entry name" value="Ig_V-set"/>
</dbReference>
<dbReference type="InterPro" id="IPR036179">
    <property type="entry name" value="Ig-like_dom_sf"/>
</dbReference>
<feature type="domain" description="Ig-like" evidence="5">
    <location>
        <begin position="44"/>
        <end position="156"/>
    </location>
</feature>
<dbReference type="InterPro" id="IPR007110">
    <property type="entry name" value="Ig-like_dom"/>
</dbReference>
<dbReference type="PANTHER" id="PTHR11860">
    <property type="entry name" value="POLYMERIC-IMMUNOGLOBULIN RECEPTOR"/>
    <property type="match status" value="1"/>
</dbReference>
<dbReference type="PANTHER" id="PTHR11860:SF87">
    <property type="entry name" value="CMRF35-LIKE MOLECULE 8"/>
    <property type="match status" value="1"/>
</dbReference>
<keyword evidence="2" id="KW-0812">Transmembrane</keyword>
<keyword evidence="7" id="KW-1185">Reference proteome</keyword>
<feature type="compositionally biased region" description="Basic residues" evidence="4">
    <location>
        <begin position="1"/>
        <end position="10"/>
    </location>
</feature>
<dbReference type="SUPFAM" id="SSF48726">
    <property type="entry name" value="Immunoglobulin"/>
    <property type="match status" value="1"/>
</dbReference>
<name>A0A8B9CCN8_9AVES</name>
<dbReference type="GO" id="GO:0004888">
    <property type="term" value="F:transmembrane signaling receptor activity"/>
    <property type="evidence" value="ECO:0007669"/>
    <property type="project" value="TreeGrafter"/>
</dbReference>
<dbReference type="InterPro" id="IPR050671">
    <property type="entry name" value="CD300_family_receptors"/>
</dbReference>
<feature type="compositionally biased region" description="Basic and acidic residues" evidence="4">
    <location>
        <begin position="315"/>
        <end position="330"/>
    </location>
</feature>
<dbReference type="InterPro" id="IPR013783">
    <property type="entry name" value="Ig-like_fold"/>
</dbReference>
<dbReference type="SMART" id="SM00409">
    <property type="entry name" value="IG"/>
    <property type="match status" value="1"/>
</dbReference>
<evidence type="ECO:0000313" key="7">
    <source>
        <dbReference type="Proteomes" id="UP000694426"/>
    </source>
</evidence>
<comment type="subcellular location">
    <subcellularLocation>
        <location evidence="1">Membrane</location>
    </subcellularLocation>
</comment>
<reference evidence="6" key="1">
    <citation type="submission" date="2025-08" db="UniProtKB">
        <authorList>
            <consortium name="Ensembl"/>
        </authorList>
    </citation>
    <scope>IDENTIFICATION</scope>
</reference>
<proteinExistence type="predicted"/>
<dbReference type="GO" id="GO:0005886">
    <property type="term" value="C:plasma membrane"/>
    <property type="evidence" value="ECO:0007669"/>
    <property type="project" value="TreeGrafter"/>
</dbReference>
<accession>A0A8B9CCN8</accession>
<protein>
    <recommendedName>
        <fullName evidence="5">Ig-like domain-containing protein</fullName>
    </recommendedName>
</protein>
<feature type="compositionally biased region" description="Polar residues" evidence="4">
    <location>
        <begin position="35"/>
        <end position="45"/>
    </location>
</feature>
<feature type="compositionally biased region" description="Pro residues" evidence="4">
    <location>
        <begin position="398"/>
        <end position="410"/>
    </location>
</feature>
<keyword evidence="3" id="KW-0472">Membrane</keyword>
<evidence type="ECO:0000256" key="1">
    <source>
        <dbReference type="ARBA" id="ARBA00004370"/>
    </source>
</evidence>
<dbReference type="AlphaFoldDB" id="A0A8B9CCN8"/>
<sequence>MGLKAGRRGLPKSAHFSPPLRNKPTRGSLEGGRAQFQTTGGSSPSPLGFSAACQALIAPREVSGRAGQALSLHCWYAPGYEAYNKYWCRGASRDSCRKVVETAGREVPRQRGRVSITDNHVFCLVLLTLEELSEEDAGSYWCGVERAGRDIMKPVTIRVLPGECWHFVVAFCKGKPFGGRCWVMLGRNGAAQLRLHWLPPSTNQWQGGRGDRSLCQGMRVGACRAGWSPMQGLQHRGQSQTIIWAPSTGCCAGRMAKPAPKLASECSWMSLGAAARESANSANQSGSGVQSLSVWVGIRGTSRPSSLGKASVPGSRRDASPRGAAGEEHPVGTPAGQGQGLGTVRASAHLLLVGRGGPQLPPGPPLTRPYELCLQTLQPPPRPGSPTPRPSSSTRPTSPMPLPRAPPGQP</sequence>